<feature type="domain" description="Cystatin" evidence="6">
    <location>
        <begin position="4"/>
        <end position="79"/>
    </location>
</feature>
<evidence type="ECO:0000313" key="8">
    <source>
        <dbReference type="Proteomes" id="UP000283210"/>
    </source>
</evidence>
<keyword evidence="5" id="KW-0789">Thiol protease inhibitor</keyword>
<keyword evidence="3" id="KW-0963">Cytoplasm</keyword>
<proteinExistence type="inferred from homology"/>
<evidence type="ECO:0000256" key="4">
    <source>
        <dbReference type="ARBA" id="ARBA00022690"/>
    </source>
</evidence>
<dbReference type="GO" id="GO:0005829">
    <property type="term" value="C:cytosol"/>
    <property type="evidence" value="ECO:0007669"/>
    <property type="project" value="TreeGrafter"/>
</dbReference>
<dbReference type="Pfam" id="PF00031">
    <property type="entry name" value="Cystatin"/>
    <property type="match status" value="1"/>
</dbReference>
<dbReference type="PRINTS" id="PR00295">
    <property type="entry name" value="STEFINA"/>
</dbReference>
<reference evidence="7 8" key="1">
    <citation type="submission" date="2018-11" db="EMBL/GenBank/DDBJ databases">
        <authorList>
            <person name="Lopez-Roques C."/>
            <person name="Donnadieu C."/>
            <person name="Bouchez O."/>
            <person name="Klopp C."/>
            <person name="Cabau C."/>
            <person name="Zahm M."/>
        </authorList>
    </citation>
    <scope>NUCLEOTIDE SEQUENCE [LARGE SCALE GENOMIC DNA]</scope>
    <source>
        <strain evidence="7">RS831</strain>
        <tissue evidence="7">Whole body</tissue>
    </source>
</reference>
<protein>
    <recommendedName>
        <fullName evidence="6">Cystatin domain-containing protein</fullName>
    </recommendedName>
</protein>
<dbReference type="PANTHER" id="PTHR11414">
    <property type="entry name" value="CYSTATIN FAMILY MEMBER"/>
    <property type="match status" value="1"/>
</dbReference>
<dbReference type="AlphaFoldDB" id="A0A3S2PR84"/>
<accession>A0A3S2PR84</accession>
<sequence length="100" mass="11540">MSCGGLSETLDADPDIQKIADQVKDDLEKMADKCFLYLQAIQYRFQIVAGTLYYIKVYAFVKEDESYYYHLKVIQKISGNLELLAFQDGHDCDDPIEPFE</sequence>
<evidence type="ECO:0000256" key="1">
    <source>
        <dbReference type="ARBA" id="ARBA00004496"/>
    </source>
</evidence>
<dbReference type="GO" id="GO:0004869">
    <property type="term" value="F:cysteine-type endopeptidase inhibitor activity"/>
    <property type="evidence" value="ECO:0007669"/>
    <property type="project" value="UniProtKB-KW"/>
</dbReference>
<evidence type="ECO:0000256" key="2">
    <source>
        <dbReference type="ARBA" id="ARBA00009403"/>
    </source>
</evidence>
<dbReference type="InterPro" id="IPR000010">
    <property type="entry name" value="Cystatin_dom"/>
</dbReference>
<dbReference type="InterPro" id="IPR046350">
    <property type="entry name" value="Cystatin_sf"/>
</dbReference>
<dbReference type="CDD" id="cd00042">
    <property type="entry name" value="CY"/>
    <property type="match status" value="1"/>
</dbReference>
<keyword evidence="8" id="KW-1185">Reference proteome</keyword>
<dbReference type="InterPro" id="IPR001713">
    <property type="entry name" value="Prot_inh_stefin"/>
</dbReference>
<dbReference type="PANTHER" id="PTHR11414:SF21">
    <property type="entry name" value="CYSTATIN 14A, TANDEM DUPLICATE 1-RELATED"/>
    <property type="match status" value="1"/>
</dbReference>
<evidence type="ECO:0000256" key="5">
    <source>
        <dbReference type="ARBA" id="ARBA00022704"/>
    </source>
</evidence>
<gene>
    <name evidence="7" type="ORF">OJAV_G00197590</name>
</gene>
<organism evidence="7 8">
    <name type="scientific">Oryzias javanicus</name>
    <name type="common">Javanese ricefish</name>
    <name type="synonym">Aplocheilus javanicus</name>
    <dbReference type="NCBI Taxonomy" id="123683"/>
    <lineage>
        <taxon>Eukaryota</taxon>
        <taxon>Metazoa</taxon>
        <taxon>Chordata</taxon>
        <taxon>Craniata</taxon>
        <taxon>Vertebrata</taxon>
        <taxon>Euteleostomi</taxon>
        <taxon>Actinopterygii</taxon>
        <taxon>Neopterygii</taxon>
        <taxon>Teleostei</taxon>
        <taxon>Neoteleostei</taxon>
        <taxon>Acanthomorphata</taxon>
        <taxon>Ovalentaria</taxon>
        <taxon>Atherinomorphae</taxon>
        <taxon>Beloniformes</taxon>
        <taxon>Adrianichthyidae</taxon>
        <taxon>Oryziinae</taxon>
        <taxon>Oryzias</taxon>
    </lineage>
</organism>
<comment type="subcellular location">
    <subcellularLocation>
        <location evidence="1">Cytoplasm</location>
    </subcellularLocation>
</comment>
<name>A0A3S2PR84_ORYJA</name>
<dbReference type="OrthoDB" id="6115262at2759"/>
<evidence type="ECO:0000259" key="6">
    <source>
        <dbReference type="Pfam" id="PF00031"/>
    </source>
</evidence>
<evidence type="ECO:0000256" key="3">
    <source>
        <dbReference type="ARBA" id="ARBA00022490"/>
    </source>
</evidence>
<reference evidence="7 8" key="2">
    <citation type="submission" date="2019-01" db="EMBL/GenBank/DDBJ databases">
        <title>A chromosome length genome reference of the Java medaka (oryzias javanicus).</title>
        <authorList>
            <person name="Herpin A."/>
            <person name="Takehana Y."/>
            <person name="Naruse K."/>
            <person name="Ansai S."/>
            <person name="Kawaguchi M."/>
        </authorList>
    </citation>
    <scope>NUCLEOTIDE SEQUENCE [LARGE SCALE GENOMIC DNA]</scope>
    <source>
        <strain evidence="7">RS831</strain>
        <tissue evidence="7">Whole body</tissue>
    </source>
</reference>
<comment type="similarity">
    <text evidence="2">Belongs to the cystatin family.</text>
</comment>
<keyword evidence="4" id="KW-0646">Protease inhibitor</keyword>
<dbReference type="EMBL" id="CM012456">
    <property type="protein sequence ID" value="RVE58817.1"/>
    <property type="molecule type" value="Genomic_DNA"/>
</dbReference>
<dbReference type="Gene3D" id="3.10.450.10">
    <property type="match status" value="1"/>
</dbReference>
<evidence type="ECO:0000313" key="7">
    <source>
        <dbReference type="EMBL" id="RVE58817.1"/>
    </source>
</evidence>
<dbReference type="Proteomes" id="UP000283210">
    <property type="component" value="Chromosome 20"/>
</dbReference>
<dbReference type="SUPFAM" id="SSF54403">
    <property type="entry name" value="Cystatin/monellin"/>
    <property type="match status" value="1"/>
</dbReference>